<organism evidence="5 6">
    <name type="scientific">Seriola lalandi dorsalis</name>
    <dbReference type="NCBI Taxonomy" id="1841481"/>
    <lineage>
        <taxon>Eukaryota</taxon>
        <taxon>Metazoa</taxon>
        <taxon>Chordata</taxon>
        <taxon>Craniata</taxon>
        <taxon>Vertebrata</taxon>
        <taxon>Euteleostomi</taxon>
        <taxon>Actinopterygii</taxon>
        <taxon>Neopterygii</taxon>
        <taxon>Teleostei</taxon>
        <taxon>Neoteleostei</taxon>
        <taxon>Acanthomorphata</taxon>
        <taxon>Carangaria</taxon>
        <taxon>Carangiformes</taxon>
        <taxon>Carangidae</taxon>
        <taxon>Seriola</taxon>
    </lineage>
</organism>
<dbReference type="Proteomes" id="UP000261360">
    <property type="component" value="Unplaced"/>
</dbReference>
<dbReference type="InterPro" id="IPR006910">
    <property type="entry name" value="Rad21_Rec8_N"/>
</dbReference>
<evidence type="ECO:0000313" key="6">
    <source>
        <dbReference type="Proteomes" id="UP000261360"/>
    </source>
</evidence>
<feature type="region of interest" description="Disordered" evidence="3">
    <location>
        <begin position="222"/>
        <end position="243"/>
    </location>
</feature>
<protein>
    <recommendedName>
        <fullName evidence="4">Rad21/Rec8-like protein N-terminal domain-containing protein</fullName>
    </recommendedName>
</protein>
<dbReference type="PANTHER" id="PTHR12585:SF27">
    <property type="entry name" value="MEIOTIC RECOMBINATION PROTEIN REC8 HOMOLOG"/>
    <property type="match status" value="1"/>
</dbReference>
<reference evidence="5" key="1">
    <citation type="submission" date="2025-08" db="UniProtKB">
        <authorList>
            <consortium name="Ensembl"/>
        </authorList>
    </citation>
    <scope>IDENTIFICATION</scope>
</reference>
<dbReference type="AlphaFoldDB" id="A0A3B4XMM2"/>
<dbReference type="STRING" id="1841481.ENSSLDP00000019374"/>
<dbReference type="PANTHER" id="PTHR12585">
    <property type="entry name" value="SCC1 / RAD21 FAMILY MEMBER"/>
    <property type="match status" value="1"/>
</dbReference>
<dbReference type="GeneTree" id="ENSGT00390000011379"/>
<dbReference type="GO" id="GO:0003682">
    <property type="term" value="F:chromatin binding"/>
    <property type="evidence" value="ECO:0007669"/>
    <property type="project" value="TreeGrafter"/>
</dbReference>
<comment type="subcellular location">
    <subcellularLocation>
        <location evidence="1">Nucleus</location>
    </subcellularLocation>
</comment>
<dbReference type="GO" id="GO:0005634">
    <property type="term" value="C:nucleus"/>
    <property type="evidence" value="ECO:0007669"/>
    <property type="project" value="UniProtKB-SubCell"/>
</dbReference>
<evidence type="ECO:0000256" key="3">
    <source>
        <dbReference type="SAM" id="MobiDB-lite"/>
    </source>
</evidence>
<dbReference type="Pfam" id="PF04825">
    <property type="entry name" value="Rad21_Rec8_N"/>
    <property type="match status" value="1"/>
</dbReference>
<dbReference type="InterPro" id="IPR039781">
    <property type="entry name" value="Rad21/Rec8-like"/>
</dbReference>
<dbReference type="Ensembl" id="ENSSLDT00000020023.1">
    <property type="protein sequence ID" value="ENSSLDP00000019374.1"/>
    <property type="gene ID" value="ENSSLDG00000015189.1"/>
</dbReference>
<keyword evidence="6" id="KW-1185">Reference proteome</keyword>
<sequence length="374" mass="42565">MFYYPTVLRHHTGCFSTIWLVATKGIRVPRRDFLKVNVKSTCDDIMNYVLERVPPPQTGLPRPRFSLYLSSQLQYGVVVVYHRQCSIFLGKNIFLSDWIKVMLSIDMDDQGRRPLNFPDALSLMEETEGALDPLFGVMHLQHPMPSPGTLIQVCLLLNIIHSFFIFPLDITASPDTITMRELEPVAIPITEDVSPPQVKRRKRQLIFFDPEVQIPQEVLQQQIDDPQTETRPPPLISPSSHRGPSVADLLNNPCTCQYHTCKKNIVIDSKNKFSGVMTVKATRLLTSRNSGLRSLLFAVFCFHTLKDENVIMCWCVGVCVCRLLPEVAEREIEPMLFQSLLPPEVDRRTVSNIFQKLLGKGSVSVIIEPSHYSF</sequence>
<name>A0A3B4XMM2_SERLL</name>
<evidence type="ECO:0000259" key="4">
    <source>
        <dbReference type="Pfam" id="PF04825"/>
    </source>
</evidence>
<dbReference type="GO" id="GO:0030893">
    <property type="term" value="C:meiotic cohesin complex"/>
    <property type="evidence" value="ECO:0007669"/>
    <property type="project" value="TreeGrafter"/>
</dbReference>
<evidence type="ECO:0000256" key="2">
    <source>
        <dbReference type="ARBA" id="ARBA00023242"/>
    </source>
</evidence>
<accession>A0A3B4XMM2</accession>
<reference evidence="5" key="2">
    <citation type="submission" date="2025-09" db="UniProtKB">
        <authorList>
            <consortium name="Ensembl"/>
        </authorList>
    </citation>
    <scope>IDENTIFICATION</scope>
</reference>
<proteinExistence type="predicted"/>
<keyword evidence="2" id="KW-0539">Nucleus</keyword>
<dbReference type="GO" id="GO:0051177">
    <property type="term" value="P:meiotic sister chromatid cohesion"/>
    <property type="evidence" value="ECO:0007669"/>
    <property type="project" value="TreeGrafter"/>
</dbReference>
<feature type="domain" description="Rad21/Rec8-like protein N-terminal" evidence="4">
    <location>
        <begin position="1"/>
        <end position="104"/>
    </location>
</feature>
<dbReference type="GO" id="GO:0006302">
    <property type="term" value="P:double-strand break repair"/>
    <property type="evidence" value="ECO:0007669"/>
    <property type="project" value="TreeGrafter"/>
</dbReference>
<evidence type="ECO:0000313" key="5">
    <source>
        <dbReference type="Ensembl" id="ENSSLDP00000019374.1"/>
    </source>
</evidence>
<evidence type="ECO:0000256" key="1">
    <source>
        <dbReference type="ARBA" id="ARBA00004123"/>
    </source>
</evidence>